<feature type="domain" description="Phosphogluconate dehydrogenase NAD-binding putative C-terminal" evidence="2">
    <location>
        <begin position="198"/>
        <end position="268"/>
    </location>
</feature>
<organism evidence="3 4">
    <name type="scientific">Hoeflea alexandrii</name>
    <dbReference type="NCBI Taxonomy" id="288436"/>
    <lineage>
        <taxon>Bacteria</taxon>
        <taxon>Pseudomonadati</taxon>
        <taxon>Pseudomonadota</taxon>
        <taxon>Alphaproteobacteria</taxon>
        <taxon>Hyphomicrobiales</taxon>
        <taxon>Rhizobiaceae</taxon>
        <taxon>Hoeflea</taxon>
    </lineage>
</organism>
<feature type="domain" description="6-phosphogluconate dehydrogenase NADP-binding" evidence="1">
    <location>
        <begin position="52"/>
        <end position="146"/>
    </location>
</feature>
<dbReference type="SUPFAM" id="SSF51735">
    <property type="entry name" value="NAD(P)-binding Rossmann-fold domains"/>
    <property type="match status" value="1"/>
</dbReference>
<evidence type="ECO:0000313" key="3">
    <source>
        <dbReference type="EMBL" id="MCO6409469.1"/>
    </source>
</evidence>
<accession>A0ABT1CTF0</accession>
<dbReference type="SUPFAM" id="SSF48179">
    <property type="entry name" value="6-phosphogluconate dehydrogenase C-terminal domain-like"/>
    <property type="match status" value="1"/>
</dbReference>
<dbReference type="EMBL" id="JAAAML010000003">
    <property type="protein sequence ID" value="MCO6409469.1"/>
    <property type="molecule type" value="Genomic_DNA"/>
</dbReference>
<dbReference type="Proteomes" id="UP001320715">
    <property type="component" value="Unassembled WGS sequence"/>
</dbReference>
<dbReference type="Pfam" id="PF03446">
    <property type="entry name" value="NAD_binding_2"/>
    <property type="match status" value="1"/>
</dbReference>
<name>A0ABT1CTF0_9HYPH</name>
<reference evidence="3 4" key="1">
    <citation type="submission" date="2020-01" db="EMBL/GenBank/DDBJ databases">
        <title>Genomes of bacteria type strains.</title>
        <authorList>
            <person name="Chen J."/>
            <person name="Zhu S."/>
            <person name="Yang J."/>
        </authorList>
    </citation>
    <scope>NUCLEOTIDE SEQUENCE [LARGE SCALE GENOMIC DNA]</scope>
    <source>
        <strain evidence="3 4">DSM 16655</strain>
    </source>
</reference>
<evidence type="ECO:0000313" key="4">
    <source>
        <dbReference type="Proteomes" id="UP001320715"/>
    </source>
</evidence>
<dbReference type="InterPro" id="IPR036291">
    <property type="entry name" value="NAD(P)-bd_dom_sf"/>
</dbReference>
<sequence length="299" mass="31523">MANLGSGVAIIGFGEAAEAFVSGWRERNDGAISCYDLKIGKPGERDTLKLRADRLGVRICGSQAEALAGAQAVFSLVTADQALVAAQDCAPHIPAGTVWFDCNSCSPGTKRQAAEVIEAAGGIYVDVAVMAPVHPKRHRTPLLVSGPGAVDAMLLLEALDMQPRHAGDAVGQASAIKMFRSVMIKGFEALTAECLLAARRAGVEAEVLHSLQASDPGIDWAKRSAYNLERMMVHGERRAAEMREVARTVTEQGLPSRMSDAITDWQAEIAGLGLAGGSADVGERADRILNAILSDKPVP</sequence>
<evidence type="ECO:0000259" key="2">
    <source>
        <dbReference type="Pfam" id="PF09130"/>
    </source>
</evidence>
<dbReference type="InterPro" id="IPR013328">
    <property type="entry name" value="6PGD_dom2"/>
</dbReference>
<dbReference type="Gene3D" id="1.10.1040.10">
    <property type="entry name" value="N-(1-d-carboxylethyl)-l-norvaline Dehydrogenase, domain 2"/>
    <property type="match status" value="1"/>
</dbReference>
<keyword evidence="4" id="KW-1185">Reference proteome</keyword>
<gene>
    <name evidence="3" type="ORF">GTW23_14905</name>
</gene>
<proteinExistence type="predicted"/>
<comment type="caution">
    <text evidence="3">The sequence shown here is derived from an EMBL/GenBank/DDBJ whole genome shotgun (WGS) entry which is preliminary data.</text>
</comment>
<protein>
    <submittedName>
        <fullName evidence="3">DUF1932 domain-containing protein</fullName>
    </submittedName>
</protein>
<dbReference type="Gene3D" id="3.40.50.720">
    <property type="entry name" value="NAD(P)-binding Rossmann-like Domain"/>
    <property type="match status" value="1"/>
</dbReference>
<evidence type="ECO:0000259" key="1">
    <source>
        <dbReference type="Pfam" id="PF03446"/>
    </source>
</evidence>
<dbReference type="InterPro" id="IPR008927">
    <property type="entry name" value="6-PGluconate_DH-like_C_sf"/>
</dbReference>
<dbReference type="RefSeq" id="WP_252916338.1">
    <property type="nucleotide sequence ID" value="NZ_JAAAML010000003.1"/>
</dbReference>
<dbReference type="InterPro" id="IPR006115">
    <property type="entry name" value="6PGDH_NADP-bd"/>
</dbReference>
<dbReference type="InterPro" id="IPR015814">
    <property type="entry name" value="Pgluconate_DH_NAD-bd_C"/>
</dbReference>
<dbReference type="Pfam" id="PF09130">
    <property type="entry name" value="DUF1932"/>
    <property type="match status" value="1"/>
</dbReference>